<protein>
    <submittedName>
        <fullName evidence="1">Alpha-D-ribose 1-methylphosphonate 5-triphosphate diphosphatase</fullName>
    </submittedName>
</protein>
<dbReference type="RefSeq" id="WP_343939973.1">
    <property type="nucleotide sequence ID" value="NZ_BAAAHP010000035.1"/>
</dbReference>
<dbReference type="SUPFAM" id="SSF51338">
    <property type="entry name" value="Composite domain of metallo-dependent hydrolases"/>
    <property type="match status" value="1"/>
</dbReference>
<dbReference type="Gene3D" id="3.20.20.140">
    <property type="entry name" value="Metal-dependent hydrolases"/>
    <property type="match status" value="1"/>
</dbReference>
<dbReference type="SUPFAM" id="SSF51556">
    <property type="entry name" value="Metallo-dependent hydrolases"/>
    <property type="match status" value="1"/>
</dbReference>
<dbReference type="Proteomes" id="UP001499967">
    <property type="component" value="Unassembled WGS sequence"/>
</dbReference>
<accession>A0ABP3ZYW8</accession>
<name>A0ABP3ZYW8_9PSEU</name>
<dbReference type="InterPro" id="IPR011059">
    <property type="entry name" value="Metal-dep_hydrolase_composite"/>
</dbReference>
<evidence type="ECO:0000313" key="1">
    <source>
        <dbReference type="EMBL" id="GAA0927269.1"/>
    </source>
</evidence>
<organism evidence="1 2">
    <name type="scientific">Pseudonocardia zijingensis</name>
    <dbReference type="NCBI Taxonomy" id="153376"/>
    <lineage>
        <taxon>Bacteria</taxon>
        <taxon>Bacillati</taxon>
        <taxon>Actinomycetota</taxon>
        <taxon>Actinomycetes</taxon>
        <taxon>Pseudonocardiales</taxon>
        <taxon>Pseudonocardiaceae</taxon>
        <taxon>Pseudonocardia</taxon>
    </lineage>
</organism>
<evidence type="ECO:0000313" key="2">
    <source>
        <dbReference type="Proteomes" id="UP001499967"/>
    </source>
</evidence>
<dbReference type="PANTHER" id="PTHR43135">
    <property type="entry name" value="ALPHA-D-RIBOSE 1-METHYLPHOSPHONATE 5-TRIPHOSPHATE DIPHOSPHATASE"/>
    <property type="match status" value="1"/>
</dbReference>
<reference evidence="2" key="1">
    <citation type="journal article" date="2019" name="Int. J. Syst. Evol. Microbiol.">
        <title>The Global Catalogue of Microorganisms (GCM) 10K type strain sequencing project: providing services to taxonomists for standard genome sequencing and annotation.</title>
        <authorList>
            <consortium name="The Broad Institute Genomics Platform"/>
            <consortium name="The Broad Institute Genome Sequencing Center for Infectious Disease"/>
            <person name="Wu L."/>
            <person name="Ma J."/>
        </authorList>
    </citation>
    <scope>NUCLEOTIDE SEQUENCE [LARGE SCALE GENOMIC DNA]</scope>
    <source>
        <strain evidence="2">JCM 11117</strain>
    </source>
</reference>
<sequence>MTGMSAPAAQRWSLLRPPADYVLGHVRAVLPDRVLDDARVAVRDGRIAEVGPHPAGAGADVDGGGAFCLPGLVDVHSDGLERERVPRPGAEVPWRFALLSFEGKLRAAGITTVFHGAAFEQGEGSLKVRSVEAALELCRQVAGRGDGPVEHRVLHRLDVRSAEGLAALRTRLAGLDAPAVVSHEDHTPGQGQYADRTYYERYLMATRGISADEARAQVDAFAAAREANRDVREEALAFLGERARAGAVWLLGHDPASAAEIAALAGRGGAVAEFPTTVEAARAARERGMPVVMGAPNALRGSSHSGNASARELVARGLVTALASDYLPSGLLAAAFLLAADGVTTLPAAVGMVTGGAARAVDLPDRGTLAPGARADLVLAEAGQPWPVVRTVLRAEG</sequence>
<dbReference type="Gene3D" id="2.30.40.10">
    <property type="entry name" value="Urease, subunit C, domain 1"/>
    <property type="match status" value="1"/>
</dbReference>
<dbReference type="EMBL" id="BAAAHP010000035">
    <property type="protein sequence ID" value="GAA0927269.1"/>
    <property type="molecule type" value="Genomic_DNA"/>
</dbReference>
<gene>
    <name evidence="1" type="ORF">GCM10009559_12970</name>
</gene>
<proteinExistence type="predicted"/>
<comment type="caution">
    <text evidence="1">The sequence shown here is derived from an EMBL/GenBank/DDBJ whole genome shotgun (WGS) entry which is preliminary data.</text>
</comment>
<dbReference type="InterPro" id="IPR012696">
    <property type="entry name" value="PhnM"/>
</dbReference>
<dbReference type="InterPro" id="IPR032466">
    <property type="entry name" value="Metal_Hydrolase"/>
</dbReference>
<dbReference type="InterPro" id="IPR051781">
    <property type="entry name" value="Metallo-dep_Hydrolase"/>
</dbReference>
<dbReference type="NCBIfam" id="NF011984">
    <property type="entry name" value="PRK15446.1-5"/>
    <property type="match status" value="1"/>
</dbReference>
<keyword evidence="2" id="KW-1185">Reference proteome</keyword>
<dbReference type="PIRSF" id="PIRSF038971">
    <property type="entry name" value="PhnM"/>
    <property type="match status" value="1"/>
</dbReference>
<dbReference type="PANTHER" id="PTHR43135:SF3">
    <property type="entry name" value="ALPHA-D-RIBOSE 1-METHYLPHOSPHONATE 5-TRIPHOSPHATE DIPHOSPHATASE"/>
    <property type="match status" value="1"/>
</dbReference>
<dbReference type="NCBIfam" id="NF011990">
    <property type="entry name" value="PRK15446.2-6"/>
    <property type="match status" value="1"/>
</dbReference>